<dbReference type="EMBL" id="PUEJ01000012">
    <property type="protein sequence ID" value="PRH84575.1"/>
    <property type="molecule type" value="Genomic_DNA"/>
</dbReference>
<evidence type="ECO:0000259" key="2">
    <source>
        <dbReference type="Pfam" id="PF14300"/>
    </source>
</evidence>
<dbReference type="Gene3D" id="1.20.1420.60">
    <property type="match status" value="1"/>
</dbReference>
<feature type="chain" id="PRO_5015643202" description="DNA mimic protein DMP19 C-terminal domain-containing protein" evidence="1">
    <location>
        <begin position="27"/>
        <end position="320"/>
    </location>
</feature>
<dbReference type="Pfam" id="PF14300">
    <property type="entry name" value="DMP19"/>
    <property type="match status" value="1"/>
</dbReference>
<name>A0A2S9Q5G1_9HYPH</name>
<keyword evidence="1" id="KW-0732">Signal</keyword>
<comment type="caution">
    <text evidence="3">The sequence shown here is derived from an EMBL/GenBank/DDBJ whole genome shotgun (WGS) entry which is preliminary data.</text>
</comment>
<dbReference type="OrthoDB" id="3720724at2"/>
<keyword evidence="4" id="KW-1185">Reference proteome</keyword>
<dbReference type="InterPro" id="IPR025402">
    <property type="entry name" value="DMP19_C"/>
</dbReference>
<evidence type="ECO:0000256" key="1">
    <source>
        <dbReference type="SAM" id="SignalP"/>
    </source>
</evidence>
<evidence type="ECO:0000313" key="4">
    <source>
        <dbReference type="Proteomes" id="UP000237682"/>
    </source>
</evidence>
<feature type="signal peptide" evidence="1">
    <location>
        <begin position="1"/>
        <end position="26"/>
    </location>
</feature>
<sequence length="320" mass="35357">MASLVSLFRRVALALGLMSVAGNQGAANPESRILASSDVIMVSKENFESSETYDIILSNISVVNELFRQHLKANEISRSALTSYYVDYYLAQVNNGGFAQFVFNSGWNEYIVAIVRQGLEGMGARRHLALFDEGSAGVKALGEAGLSAYLRREYFGDNAARDRLNAINDRFFALKDSEDLIKLNAAWLRRQPNLRVLPLEDLRAEVDRRAAAIPDRAERLQAAMAAEPRYTKLIRALCKASGQTLERITAGDPTLSYDGTSLRRLGSEELEGKQAGPSRIVWFFITNKGVHLMAEANGKAAMFDNETKSKIAEIEAPDEL</sequence>
<evidence type="ECO:0000313" key="3">
    <source>
        <dbReference type="EMBL" id="PRH84575.1"/>
    </source>
</evidence>
<dbReference type="Proteomes" id="UP000237682">
    <property type="component" value="Unassembled WGS sequence"/>
</dbReference>
<proteinExistence type="predicted"/>
<feature type="domain" description="DNA mimic protein DMP19 C-terminal" evidence="2">
    <location>
        <begin position="75"/>
        <end position="190"/>
    </location>
</feature>
<accession>A0A2S9Q5G1</accession>
<protein>
    <recommendedName>
        <fullName evidence="2">DNA mimic protein DMP19 C-terminal domain-containing protein</fullName>
    </recommendedName>
</protein>
<gene>
    <name evidence="3" type="ORF">C5L14_25565</name>
</gene>
<reference evidence="3 4" key="1">
    <citation type="submission" date="2018-02" db="EMBL/GenBank/DDBJ databases">
        <title>Whole genome sequencing of endophytic bacterium.</title>
        <authorList>
            <person name="Eedara R."/>
            <person name="Podile A.R."/>
        </authorList>
    </citation>
    <scope>NUCLEOTIDE SEQUENCE [LARGE SCALE GENOMIC DNA]</scope>
    <source>
        <strain evidence="3 4">RP1T</strain>
    </source>
</reference>
<dbReference type="AlphaFoldDB" id="A0A2S9Q5G1"/>
<organism evidence="3 4">
    <name type="scientific">Labrys okinawensis</name>
    <dbReference type="NCBI Taxonomy" id="346911"/>
    <lineage>
        <taxon>Bacteria</taxon>
        <taxon>Pseudomonadati</taxon>
        <taxon>Pseudomonadota</taxon>
        <taxon>Alphaproteobacteria</taxon>
        <taxon>Hyphomicrobiales</taxon>
        <taxon>Xanthobacteraceae</taxon>
        <taxon>Labrys</taxon>
    </lineage>
</organism>
<dbReference type="RefSeq" id="WP_105864903.1">
    <property type="nucleotide sequence ID" value="NZ_PUEJ01000012.1"/>
</dbReference>